<dbReference type="Proteomes" id="UP000321046">
    <property type="component" value="Unassembled WGS sequence"/>
</dbReference>
<evidence type="ECO:0000313" key="4">
    <source>
        <dbReference type="Proteomes" id="UP000321046"/>
    </source>
</evidence>
<dbReference type="OrthoDB" id="5496175at2"/>
<organism evidence="3 4">
    <name type="scientific">Lujinxingia vulgaris</name>
    <dbReference type="NCBI Taxonomy" id="2600176"/>
    <lineage>
        <taxon>Bacteria</taxon>
        <taxon>Deltaproteobacteria</taxon>
        <taxon>Bradymonadales</taxon>
        <taxon>Lujinxingiaceae</taxon>
        <taxon>Lujinxingia</taxon>
    </lineage>
</organism>
<comment type="caution">
    <text evidence="3">The sequence shown here is derived from an EMBL/GenBank/DDBJ whole genome shotgun (WGS) entry which is preliminary data.</text>
</comment>
<proteinExistence type="predicted"/>
<evidence type="ECO:0000256" key="1">
    <source>
        <dbReference type="SAM" id="MobiDB-lite"/>
    </source>
</evidence>
<keyword evidence="2" id="KW-0472">Membrane</keyword>
<evidence type="ECO:0000256" key="2">
    <source>
        <dbReference type="SAM" id="Phobius"/>
    </source>
</evidence>
<sequence>MNISETIQSVARQLRDEERATALTEFVIILPIFLVAFGGILSLYDAHETALRTHALASAELWKDVRPIQTSYKAVHMHPVAGAIDAGLHYNDTGQWGVMAAKDIGESIGGLYADSGGKASMAAVVENIGVDPKLTLSGVLGDNTSHTFNLMNDLIMAGQMQTGGWAQVTSSVLTQAGARPALAAGIRYGIGSSVVRKDFPSSPWLDGQAEAAYTAAAPPMPEERLLAVVLTRLEMGTVDAYQEAGMPFTMVPEFGAADGISVPDADELQQQSQECAQEAQEWAECRDEWGVFCTKDKPDCGGGAAQQNGQDMLDCLKNPPGGDSSNCG</sequence>
<dbReference type="AlphaFoldDB" id="A0A5C6X3Q1"/>
<dbReference type="RefSeq" id="WP_146977302.1">
    <property type="nucleotide sequence ID" value="NZ_VOSL01000145.1"/>
</dbReference>
<accession>A0A5C6X3Q1</accession>
<protein>
    <submittedName>
        <fullName evidence="3">Uncharacterized protein</fullName>
    </submittedName>
</protein>
<evidence type="ECO:0000313" key="3">
    <source>
        <dbReference type="EMBL" id="TXD31802.1"/>
    </source>
</evidence>
<keyword evidence="2" id="KW-1133">Transmembrane helix</keyword>
<name>A0A5C6X3Q1_9DELT</name>
<gene>
    <name evidence="3" type="ORF">FRC96_20235</name>
</gene>
<feature type="transmembrane region" description="Helical" evidence="2">
    <location>
        <begin position="21"/>
        <end position="44"/>
    </location>
</feature>
<feature type="region of interest" description="Disordered" evidence="1">
    <location>
        <begin position="301"/>
        <end position="328"/>
    </location>
</feature>
<keyword evidence="2" id="KW-0812">Transmembrane</keyword>
<dbReference type="EMBL" id="VOSL01000145">
    <property type="protein sequence ID" value="TXD31802.1"/>
    <property type="molecule type" value="Genomic_DNA"/>
</dbReference>
<reference evidence="3 4" key="1">
    <citation type="submission" date="2019-08" db="EMBL/GenBank/DDBJ databases">
        <title>Bradymonadales sp. TMQ2.</title>
        <authorList>
            <person name="Liang Q."/>
        </authorList>
    </citation>
    <scope>NUCLEOTIDE SEQUENCE [LARGE SCALE GENOMIC DNA]</scope>
    <source>
        <strain evidence="3 4">TMQ2</strain>
    </source>
</reference>